<feature type="domain" description="Solute-binding protein family 5" evidence="4">
    <location>
        <begin position="72"/>
        <end position="406"/>
    </location>
</feature>
<dbReference type="PATRIC" id="fig|1203554.3.peg.1296"/>
<dbReference type="Gene3D" id="3.40.190.10">
    <property type="entry name" value="Periplasmic binding protein-like II"/>
    <property type="match status" value="1"/>
</dbReference>
<dbReference type="eggNOG" id="COG0747">
    <property type="taxonomic scope" value="Bacteria"/>
</dbReference>
<evidence type="ECO:0000256" key="3">
    <source>
        <dbReference type="SAM" id="SignalP"/>
    </source>
</evidence>
<dbReference type="GO" id="GO:0030288">
    <property type="term" value="C:outer membrane-bounded periplasmic space"/>
    <property type="evidence" value="ECO:0007669"/>
    <property type="project" value="UniProtKB-ARBA"/>
</dbReference>
<dbReference type="Gene3D" id="3.90.76.10">
    <property type="entry name" value="Dipeptide-binding Protein, Domain 1"/>
    <property type="match status" value="1"/>
</dbReference>
<dbReference type="HOGENOM" id="CLU_017028_7_4_4"/>
<gene>
    <name evidence="5" type="ORF">HMPREF1476_01237</name>
</gene>
<dbReference type="STRING" id="1203554.HMPREF1476_01237"/>
<dbReference type="EMBL" id="ATCF01000017">
    <property type="protein sequence ID" value="EPD99200.1"/>
    <property type="molecule type" value="Genomic_DNA"/>
</dbReference>
<dbReference type="InterPro" id="IPR030678">
    <property type="entry name" value="Peptide/Ni-bd"/>
</dbReference>
<feature type="signal peptide" evidence="3">
    <location>
        <begin position="1"/>
        <end position="29"/>
    </location>
</feature>
<dbReference type="PANTHER" id="PTHR30290">
    <property type="entry name" value="PERIPLASMIC BINDING COMPONENT OF ABC TRANSPORTER"/>
    <property type="match status" value="1"/>
</dbReference>
<evidence type="ECO:0000259" key="4">
    <source>
        <dbReference type="Pfam" id="PF00496"/>
    </source>
</evidence>
<dbReference type="GO" id="GO:0015833">
    <property type="term" value="P:peptide transport"/>
    <property type="evidence" value="ECO:0007669"/>
    <property type="project" value="TreeGrafter"/>
</dbReference>
<comment type="caution">
    <text evidence="5">The sequence shown here is derived from an EMBL/GenBank/DDBJ whole genome shotgun (WGS) entry which is preliminary data.</text>
</comment>
<organism evidence="5 6">
    <name type="scientific">Sutterella wadsworthensis HGA0223</name>
    <dbReference type="NCBI Taxonomy" id="1203554"/>
    <lineage>
        <taxon>Bacteria</taxon>
        <taxon>Pseudomonadati</taxon>
        <taxon>Pseudomonadota</taxon>
        <taxon>Betaproteobacteria</taxon>
        <taxon>Burkholderiales</taxon>
        <taxon>Sutterellaceae</taxon>
        <taxon>Sutterella</taxon>
    </lineage>
</organism>
<accession>S3BIP2</accession>
<dbReference type="GO" id="GO:1904680">
    <property type="term" value="F:peptide transmembrane transporter activity"/>
    <property type="evidence" value="ECO:0007669"/>
    <property type="project" value="TreeGrafter"/>
</dbReference>
<keyword evidence="6" id="KW-1185">Reference proteome</keyword>
<feature type="chain" id="PRO_5004506279" description="Solute-binding protein family 5 domain-containing protein" evidence="3">
    <location>
        <begin position="30"/>
        <end position="508"/>
    </location>
</feature>
<name>S3BIP2_9BURK</name>
<evidence type="ECO:0000313" key="5">
    <source>
        <dbReference type="EMBL" id="EPD99200.1"/>
    </source>
</evidence>
<dbReference type="Proteomes" id="UP000014400">
    <property type="component" value="Unassembled WGS sequence"/>
</dbReference>
<evidence type="ECO:0000256" key="1">
    <source>
        <dbReference type="ARBA" id="ARBA00005695"/>
    </source>
</evidence>
<dbReference type="RefSeq" id="WP_016474486.1">
    <property type="nucleotide sequence ID" value="NZ_KE150480.1"/>
</dbReference>
<dbReference type="AlphaFoldDB" id="S3BIP2"/>
<sequence length="508" mass="56353">MGNAFSLHRRTLLLASLAAAALPSFPADAAVRRELRYATLGLDTSDPHRHTGSIAVQQCYAEPLTSIADDGQVKPFLAENVTVSSDGRTYTLKIRQGVKFHNGDVLTAEDVVANINRIREKIKGGWLVSSLKNVENLSVPEPGTVVIAFARPFAPFMSLMAELWILSPKSPGWDSTITQPIGTGPFRFGKWLPKVSLDAPAFADYWQKGLPKLAAVHFDLRDGTDKSLAIRSGDLDVAYVSKDAAEDLQRAGAAVIEGLKDSAWYFLSFNNRKPRKPFDDIRVRKALAHCIDKQGFMNFVGGSRAQTSNQFVGTNNFYFDRALYEADEFKKPDLEKAKALLKEAGVDPSKHTIEFVSWQVPYAQIAVQMIRRLGFKVHHVALDDIGTQKRLSQYDWDLTVMSSGPRSDIYLRYVRLMSEGPNPVLWGGIQDPTLDKLIAEAAETTDAQARRTAYLKAFKRVMEKGYFYVIGLTPDLIAIRKGVTGFHTGFTWACHWADGGVDHADLKA</sequence>
<evidence type="ECO:0000256" key="2">
    <source>
        <dbReference type="ARBA" id="ARBA00022729"/>
    </source>
</evidence>
<dbReference type="SUPFAM" id="SSF53850">
    <property type="entry name" value="Periplasmic binding protein-like II"/>
    <property type="match status" value="1"/>
</dbReference>
<protein>
    <recommendedName>
        <fullName evidence="4">Solute-binding protein family 5 domain-containing protein</fullName>
    </recommendedName>
</protein>
<dbReference type="InterPro" id="IPR000914">
    <property type="entry name" value="SBP_5_dom"/>
</dbReference>
<comment type="similarity">
    <text evidence="1">Belongs to the bacterial solute-binding protein 5 family.</text>
</comment>
<evidence type="ECO:0000313" key="6">
    <source>
        <dbReference type="Proteomes" id="UP000014400"/>
    </source>
</evidence>
<proteinExistence type="inferred from homology"/>
<dbReference type="PIRSF" id="PIRSF002741">
    <property type="entry name" value="MppA"/>
    <property type="match status" value="1"/>
</dbReference>
<dbReference type="Pfam" id="PF00496">
    <property type="entry name" value="SBP_bac_5"/>
    <property type="match status" value="1"/>
</dbReference>
<dbReference type="PANTHER" id="PTHR30290:SF38">
    <property type="entry name" value="D,D-DIPEPTIDE-BINDING PERIPLASMIC PROTEIN DDPA-RELATED"/>
    <property type="match status" value="1"/>
</dbReference>
<dbReference type="GO" id="GO:0043190">
    <property type="term" value="C:ATP-binding cassette (ABC) transporter complex"/>
    <property type="evidence" value="ECO:0007669"/>
    <property type="project" value="InterPro"/>
</dbReference>
<dbReference type="InterPro" id="IPR039424">
    <property type="entry name" value="SBP_5"/>
</dbReference>
<dbReference type="CDD" id="cd00995">
    <property type="entry name" value="PBP2_NikA_DppA_OppA_like"/>
    <property type="match status" value="1"/>
</dbReference>
<reference evidence="5 6" key="1">
    <citation type="submission" date="2013-04" db="EMBL/GenBank/DDBJ databases">
        <title>The Genome Sequence of Sutterella wadsworthensis HGA0223.</title>
        <authorList>
            <consortium name="The Broad Institute Genomics Platform"/>
            <person name="Earl A."/>
            <person name="Ward D."/>
            <person name="Feldgarden M."/>
            <person name="Gevers D."/>
            <person name="Schmidt T.M."/>
            <person name="Dover J."/>
            <person name="Dai D."/>
            <person name="Walker B."/>
            <person name="Young S."/>
            <person name="Zeng Q."/>
            <person name="Gargeya S."/>
            <person name="Fitzgerald M."/>
            <person name="Haas B."/>
            <person name="Abouelleil A."/>
            <person name="Allen A.W."/>
            <person name="Alvarado L."/>
            <person name="Arachchi H.M."/>
            <person name="Berlin A.M."/>
            <person name="Chapman S.B."/>
            <person name="Gainer-Dewar J."/>
            <person name="Goldberg J."/>
            <person name="Griggs A."/>
            <person name="Gujja S."/>
            <person name="Hansen M."/>
            <person name="Howarth C."/>
            <person name="Imamovic A."/>
            <person name="Ireland A."/>
            <person name="Larimer J."/>
            <person name="McCowan C."/>
            <person name="Murphy C."/>
            <person name="Pearson M."/>
            <person name="Poon T.W."/>
            <person name="Priest M."/>
            <person name="Roberts A."/>
            <person name="Saif S."/>
            <person name="Shea T."/>
            <person name="Sisk P."/>
            <person name="Sykes S."/>
            <person name="Wortman J."/>
            <person name="Nusbaum C."/>
            <person name="Birren B."/>
        </authorList>
    </citation>
    <scope>NUCLEOTIDE SEQUENCE [LARGE SCALE GENOMIC DNA]</scope>
    <source>
        <strain evidence="5 6">HGA0223</strain>
    </source>
</reference>
<keyword evidence="2 3" id="KW-0732">Signal</keyword>
<dbReference type="Gene3D" id="3.10.105.10">
    <property type="entry name" value="Dipeptide-binding Protein, Domain 3"/>
    <property type="match status" value="1"/>
</dbReference>